<dbReference type="InterPro" id="IPR052159">
    <property type="entry name" value="Competence_DNA_uptake"/>
</dbReference>
<protein>
    <recommendedName>
        <fullName evidence="2">Metallo-beta-lactamase domain-containing protein</fullName>
    </recommendedName>
</protein>
<feature type="non-terminal residue" evidence="1">
    <location>
        <position position="1"/>
    </location>
</feature>
<gene>
    <name evidence="1" type="ORF">S01H1_14555</name>
</gene>
<organism evidence="1">
    <name type="scientific">marine sediment metagenome</name>
    <dbReference type="NCBI Taxonomy" id="412755"/>
    <lineage>
        <taxon>unclassified sequences</taxon>
        <taxon>metagenomes</taxon>
        <taxon>ecological metagenomes</taxon>
    </lineage>
</organism>
<accession>X0RUV7</accession>
<dbReference type="AlphaFoldDB" id="X0RUV7"/>
<dbReference type="SUPFAM" id="SSF56281">
    <property type="entry name" value="Metallo-hydrolase/oxidoreductase"/>
    <property type="match status" value="1"/>
</dbReference>
<dbReference type="InterPro" id="IPR036866">
    <property type="entry name" value="RibonucZ/Hydroxyglut_hydro"/>
</dbReference>
<reference evidence="1" key="1">
    <citation type="journal article" date="2014" name="Front. Microbiol.">
        <title>High frequency of phylogenetically diverse reductive dehalogenase-homologous genes in deep subseafloor sedimentary metagenomes.</title>
        <authorList>
            <person name="Kawai M."/>
            <person name="Futagami T."/>
            <person name="Toyoda A."/>
            <person name="Takaki Y."/>
            <person name="Nishi S."/>
            <person name="Hori S."/>
            <person name="Arai W."/>
            <person name="Tsubouchi T."/>
            <person name="Morono Y."/>
            <person name="Uchiyama I."/>
            <person name="Ito T."/>
            <person name="Fujiyama A."/>
            <person name="Inagaki F."/>
            <person name="Takami H."/>
        </authorList>
    </citation>
    <scope>NUCLEOTIDE SEQUENCE</scope>
    <source>
        <strain evidence="1">Expedition CK06-06</strain>
    </source>
</reference>
<dbReference type="EMBL" id="BARS01007579">
    <property type="protein sequence ID" value="GAF67517.1"/>
    <property type="molecule type" value="Genomic_DNA"/>
</dbReference>
<comment type="caution">
    <text evidence="1">The sequence shown here is derived from an EMBL/GenBank/DDBJ whole genome shotgun (WGS) entry which is preliminary data.</text>
</comment>
<dbReference type="Gene3D" id="3.60.15.10">
    <property type="entry name" value="Ribonuclease Z/Hydroxyacylglutathione hydrolase-like"/>
    <property type="match status" value="1"/>
</dbReference>
<feature type="non-terminal residue" evidence="1">
    <location>
        <position position="392"/>
    </location>
</feature>
<proteinExistence type="predicted"/>
<evidence type="ECO:0000313" key="1">
    <source>
        <dbReference type="EMBL" id="GAF67517.1"/>
    </source>
</evidence>
<name>X0RUV7_9ZZZZ</name>
<sequence length="392" mass="44636">ARNTKLTVKLIPIILVILVVLAGAVDPTPPKYDTFKRDQRVSYSPDESDIMRIWIVYVAQGDGILIQLPEKFNYDPDPDDSNEEKSERLDVMIDGGSFYSKNDIRMREFLKSIYPQPEITIEHAVITHHDSDHIRGLTRILKEPTIAVQNIYHNGLASYRPKEDILEDIQNSVKAIYDTSSGKIKRVMACLENDKKTIKSSYLINGLDVLRSKFSQEYLHGLYDDLAREIVEKDEPEAVGAFSRVWEGEKFIKETEASVREDLSDIELKLIWPRRDLEAYKDWSHTINGNCLAFRLEYNDFEILFTGDLNKPSQEALIIYLEKNGNEGLLDCDVLKAPHHGSSHSLKDFIVSNGTPPVLAVASMGKRGFNKGWKHPSSDVIEWVGGAHHFYS</sequence>
<dbReference type="PANTHER" id="PTHR30619:SF1">
    <property type="entry name" value="RECOMBINATION PROTEIN 2"/>
    <property type="match status" value="1"/>
</dbReference>
<evidence type="ECO:0008006" key="2">
    <source>
        <dbReference type="Google" id="ProtNLM"/>
    </source>
</evidence>
<dbReference type="PANTHER" id="PTHR30619">
    <property type="entry name" value="DNA INTERNALIZATION/COMPETENCE PROTEIN COMEC/REC2"/>
    <property type="match status" value="1"/>
</dbReference>